<name>M2V3S9_STUST</name>
<dbReference type="InterPro" id="IPR023772">
    <property type="entry name" value="DNA-bd_HTH_TetR-type_CS"/>
</dbReference>
<evidence type="ECO:0000256" key="2">
    <source>
        <dbReference type="ARBA" id="ARBA00023125"/>
    </source>
</evidence>
<comment type="caution">
    <text evidence="6">The sequence shown here is derived from an EMBL/GenBank/DDBJ whole genome shotgun (WGS) entry which is preliminary data.</text>
</comment>
<sequence length="206" mass="22646">MTDTPPARPRGRPRNFDRDQALRQAMQVFWTHGYEGTSMLQLVEAMGIGSPSIYAAFGSKEALFREAVGFYIASEAESAWQALERIDDTRQAVRGLLFASIDAFVATDPPRGCLIVLGAAHLGSADDSVRGFLREQRRRFRARLVARLERAVAEGDLRPDSDPAALAECVLTFFAGLAIEAVDGVPESALRQSAQLFCQRLFAPRT</sequence>
<dbReference type="eggNOG" id="COG1309">
    <property type="taxonomic scope" value="Bacteria"/>
</dbReference>
<dbReference type="PANTHER" id="PTHR47506:SF1">
    <property type="entry name" value="HTH-TYPE TRANSCRIPTIONAL REGULATOR YJDC"/>
    <property type="match status" value="1"/>
</dbReference>
<dbReference type="AlphaFoldDB" id="M2V3S9"/>
<dbReference type="OrthoDB" id="270177at2"/>
<dbReference type="InterPro" id="IPR036271">
    <property type="entry name" value="Tet_transcr_reg_TetR-rel_C_sf"/>
</dbReference>
<organism evidence="6 7">
    <name type="scientific">Stutzerimonas stutzeri NF13</name>
    <dbReference type="NCBI Taxonomy" id="1212548"/>
    <lineage>
        <taxon>Bacteria</taxon>
        <taxon>Pseudomonadati</taxon>
        <taxon>Pseudomonadota</taxon>
        <taxon>Gammaproteobacteria</taxon>
        <taxon>Pseudomonadales</taxon>
        <taxon>Pseudomonadaceae</taxon>
        <taxon>Stutzerimonas</taxon>
    </lineage>
</organism>
<protein>
    <submittedName>
        <fullName evidence="6">TetR family transcriptional regulator</fullName>
    </submittedName>
</protein>
<dbReference type="SUPFAM" id="SSF48498">
    <property type="entry name" value="Tetracyclin repressor-like, C-terminal domain"/>
    <property type="match status" value="1"/>
</dbReference>
<keyword evidence="1" id="KW-0805">Transcription regulation</keyword>
<dbReference type="PANTHER" id="PTHR47506">
    <property type="entry name" value="TRANSCRIPTIONAL REGULATORY PROTEIN"/>
    <property type="match status" value="1"/>
</dbReference>
<dbReference type="Gene3D" id="1.10.357.10">
    <property type="entry name" value="Tetracycline Repressor, domain 2"/>
    <property type="match status" value="1"/>
</dbReference>
<evidence type="ECO:0000256" key="1">
    <source>
        <dbReference type="ARBA" id="ARBA00023015"/>
    </source>
</evidence>
<evidence type="ECO:0000313" key="7">
    <source>
        <dbReference type="Proteomes" id="UP000011700"/>
    </source>
</evidence>
<dbReference type="PATRIC" id="fig|1212548.4.peg.1944"/>
<keyword evidence="2 4" id="KW-0238">DNA-binding</keyword>
<feature type="DNA-binding region" description="H-T-H motif" evidence="4">
    <location>
        <begin position="38"/>
        <end position="57"/>
    </location>
</feature>
<dbReference type="EMBL" id="AOBS01000042">
    <property type="protein sequence ID" value="EME00457.1"/>
    <property type="molecule type" value="Genomic_DNA"/>
</dbReference>
<dbReference type="GO" id="GO:0003677">
    <property type="term" value="F:DNA binding"/>
    <property type="evidence" value="ECO:0007669"/>
    <property type="project" value="UniProtKB-UniRule"/>
</dbReference>
<dbReference type="Gene3D" id="1.10.10.60">
    <property type="entry name" value="Homeodomain-like"/>
    <property type="match status" value="1"/>
</dbReference>
<dbReference type="PROSITE" id="PS01081">
    <property type="entry name" value="HTH_TETR_1"/>
    <property type="match status" value="1"/>
</dbReference>
<evidence type="ECO:0000259" key="5">
    <source>
        <dbReference type="PROSITE" id="PS50977"/>
    </source>
</evidence>
<evidence type="ECO:0000313" key="6">
    <source>
        <dbReference type="EMBL" id="EME00457.1"/>
    </source>
</evidence>
<dbReference type="Proteomes" id="UP000011700">
    <property type="component" value="Unassembled WGS sequence"/>
</dbReference>
<dbReference type="InterPro" id="IPR011075">
    <property type="entry name" value="TetR_C"/>
</dbReference>
<dbReference type="RefSeq" id="WP_003300396.1">
    <property type="nucleotide sequence ID" value="NZ_AOBS01000042.1"/>
</dbReference>
<keyword evidence="3" id="KW-0804">Transcription</keyword>
<evidence type="ECO:0000256" key="4">
    <source>
        <dbReference type="PROSITE-ProRule" id="PRU00335"/>
    </source>
</evidence>
<reference evidence="6 7" key="1">
    <citation type="journal article" date="2013" name="Genome Announc.">
        <title>Draft Genome of Pseudomonas stutzeri Strain NF13, a Nitrogen Fixer Isolated from the Galapagos Rift Hydrothermal Vent.</title>
        <authorList>
            <person name="Pena A."/>
            <person name="Busquets A."/>
            <person name="Gomila M."/>
            <person name="Mayol J."/>
            <person name="Bosch R."/>
            <person name="Nogales B."/>
            <person name="Garcia-Valdes E."/>
            <person name="Bennasar A."/>
            <person name="Lalucat J."/>
        </authorList>
    </citation>
    <scope>NUCLEOTIDE SEQUENCE [LARGE SCALE GENOMIC DNA]</scope>
    <source>
        <strain evidence="6 7">NF13</strain>
    </source>
</reference>
<gene>
    <name evidence="6" type="ORF">B381_09946</name>
</gene>
<feature type="domain" description="HTH tetR-type" evidence="5">
    <location>
        <begin position="15"/>
        <end position="75"/>
    </location>
</feature>
<dbReference type="Pfam" id="PF16925">
    <property type="entry name" value="TetR_C_13"/>
    <property type="match status" value="1"/>
</dbReference>
<evidence type="ECO:0000256" key="3">
    <source>
        <dbReference type="ARBA" id="ARBA00023163"/>
    </source>
</evidence>
<dbReference type="SUPFAM" id="SSF46689">
    <property type="entry name" value="Homeodomain-like"/>
    <property type="match status" value="1"/>
</dbReference>
<proteinExistence type="predicted"/>
<dbReference type="Pfam" id="PF00440">
    <property type="entry name" value="TetR_N"/>
    <property type="match status" value="1"/>
</dbReference>
<accession>M2V3S9</accession>
<dbReference type="InterPro" id="IPR009057">
    <property type="entry name" value="Homeodomain-like_sf"/>
</dbReference>
<dbReference type="PROSITE" id="PS50977">
    <property type="entry name" value="HTH_TETR_2"/>
    <property type="match status" value="1"/>
</dbReference>
<dbReference type="InterPro" id="IPR001647">
    <property type="entry name" value="HTH_TetR"/>
</dbReference>